<evidence type="ECO:0000313" key="11">
    <source>
        <dbReference type="Proteomes" id="UP000239522"/>
    </source>
</evidence>
<dbReference type="FunFam" id="3.20.20.240:FF:000001">
    <property type="entry name" value="Probable methylmalonyl-coa mutase"/>
    <property type="match status" value="1"/>
</dbReference>
<dbReference type="Gene3D" id="3.20.20.240">
    <property type="entry name" value="Methylmalonyl-CoA mutase"/>
    <property type="match status" value="1"/>
</dbReference>
<dbReference type="InterPro" id="IPR006158">
    <property type="entry name" value="Cobalamin-bd"/>
</dbReference>
<dbReference type="CDD" id="cd03679">
    <property type="entry name" value="MM_CoA_mutase_alpha_like"/>
    <property type="match status" value="1"/>
</dbReference>
<dbReference type="PANTHER" id="PTHR48101:SF4">
    <property type="entry name" value="METHYLMALONYL-COA MUTASE, MITOCHONDRIAL"/>
    <property type="match status" value="1"/>
</dbReference>
<accession>A0A2S7KYW9</accession>
<dbReference type="InterPro" id="IPR036724">
    <property type="entry name" value="Cobalamin-bd_sf"/>
</dbReference>
<evidence type="ECO:0000256" key="6">
    <source>
        <dbReference type="ARBA" id="ARBA00023235"/>
    </source>
</evidence>
<feature type="domain" description="B12-binding" evidence="9">
    <location>
        <begin position="569"/>
        <end position="700"/>
    </location>
</feature>
<gene>
    <name evidence="10" type="ORF">BST83_12015</name>
</gene>
<keyword evidence="7" id="KW-0170">Cobalt</keyword>
<dbReference type="FunFam" id="3.40.50.280:FF:000002">
    <property type="entry name" value="Methylmalonyl-CoA mutase, mitochondrial"/>
    <property type="match status" value="1"/>
</dbReference>
<feature type="region of interest" description="Disordered" evidence="8">
    <location>
        <begin position="1"/>
        <end position="27"/>
    </location>
</feature>
<dbReference type="SUPFAM" id="SSF51703">
    <property type="entry name" value="Cobalamin (vitamin B12)-dependent enzymes"/>
    <property type="match status" value="1"/>
</dbReference>
<evidence type="ECO:0000259" key="9">
    <source>
        <dbReference type="PROSITE" id="PS51332"/>
    </source>
</evidence>
<evidence type="ECO:0000256" key="1">
    <source>
        <dbReference type="ARBA" id="ARBA00001922"/>
    </source>
</evidence>
<feature type="compositionally biased region" description="Basic and acidic residues" evidence="8">
    <location>
        <begin position="1"/>
        <end position="18"/>
    </location>
</feature>
<dbReference type="NCBIfam" id="NF006944">
    <property type="entry name" value="PRK09426.1"/>
    <property type="match status" value="1"/>
</dbReference>
<evidence type="ECO:0000256" key="3">
    <source>
        <dbReference type="ARBA" id="ARBA00012398"/>
    </source>
</evidence>
<proteinExistence type="inferred from homology"/>
<dbReference type="InterPro" id="IPR006098">
    <property type="entry name" value="MMCoA_mutase_a_cat"/>
</dbReference>
<comment type="similarity">
    <text evidence="2">Belongs to the methylmalonyl-CoA mutase family.</text>
</comment>
<name>A0A2S7KYW9_9FLAO</name>
<dbReference type="OrthoDB" id="9762378at2"/>
<evidence type="ECO:0000256" key="8">
    <source>
        <dbReference type="SAM" id="MobiDB-lite"/>
    </source>
</evidence>
<sequence length="700" mass="77153">MSRKSFEHISLKNSESRNHSSGKQLRTQNSELRTFAHEDFVAGIAPNLRGPYATMYVIRPWTIRQYAGFSTADESNAFYKRNLEAGQKGLSVAFDLATHRGYDSDHERVQGDVGKAGVAIDSVEDMKVLFDQIPLDKMSVSMTMNGAVLPILAFYIVAAEEQGVSPDQLSGTIQNDILKEFMVRNTYIYPPSPSMKIIADIFKYTSKNMPKYNSISISGYHMQEAGATAEIELAYTLADGLEYIKEGIAAGMDIDSFAPRLSFFWAIGMDHFTEVAKLRAARMLWAKIVKKFNPKNQKSLALRTHCQTSGWSLTAQDPFNNVARTTIEAMAAVFGGTQSLHTNALDEAIALPTDFSARIARNTQIFLQQETKITKTVDPWAGSYHVEQLTEDIANKAWKLIKEVEDLGGMTKAIEKGIPKLRIEEAAAKKQARIDSGKDVIVGVNKYQLKQEDPLHILEVDNEAVRKSQIERLHQLKADRNTEEVLKSLVNLTTAAKSGEENLLELAVKAARNRATLGEISDALEVVYGRHKAVTKTISGVYSKEIKEDKLFKKAAELANKFADLEGRRPRIMIAKLGQDGHDRGAKVVATGYADLGFDVDIGPLFQTPKEATKQAVENDVHILGISSLAAGHKTLVPQVIAELKKYGREDIMVIVGGVIPAQDYQFLFDAGAVGVFGPGTKIAQAAIDLLTILIDSVVE</sequence>
<dbReference type="Pfam" id="PF02310">
    <property type="entry name" value="B12-binding"/>
    <property type="match status" value="1"/>
</dbReference>
<dbReference type="GO" id="GO:0031419">
    <property type="term" value="F:cobalamin binding"/>
    <property type="evidence" value="ECO:0007669"/>
    <property type="project" value="UniProtKB-KW"/>
</dbReference>
<dbReference type="RefSeq" id="WP_104810001.1">
    <property type="nucleotide sequence ID" value="NZ_MQUA01000013.1"/>
</dbReference>
<dbReference type="Proteomes" id="UP000239522">
    <property type="component" value="Unassembled WGS sequence"/>
</dbReference>
<protein>
    <recommendedName>
        <fullName evidence="3">methylmalonyl-CoA mutase</fullName>
        <ecNumber evidence="3">5.4.99.2</ecNumber>
    </recommendedName>
</protein>
<evidence type="ECO:0000256" key="5">
    <source>
        <dbReference type="ARBA" id="ARBA00022723"/>
    </source>
</evidence>
<dbReference type="GO" id="GO:0019678">
    <property type="term" value="P:propionate metabolic process, methylmalonyl pathway"/>
    <property type="evidence" value="ECO:0007669"/>
    <property type="project" value="TreeGrafter"/>
</dbReference>
<keyword evidence="4" id="KW-0846">Cobalamin</keyword>
<dbReference type="CDD" id="cd02071">
    <property type="entry name" value="MM_CoA_mut_B12_BD"/>
    <property type="match status" value="1"/>
</dbReference>
<dbReference type="NCBIfam" id="TIGR00640">
    <property type="entry name" value="acid_CoA_mut_C"/>
    <property type="match status" value="1"/>
</dbReference>
<dbReference type="EMBL" id="MQUA01000013">
    <property type="protein sequence ID" value="PQB07796.1"/>
    <property type="molecule type" value="Genomic_DNA"/>
</dbReference>
<dbReference type="InterPro" id="IPR016176">
    <property type="entry name" value="Cbl-dep_enz_cat"/>
</dbReference>
<dbReference type="NCBIfam" id="TIGR00641">
    <property type="entry name" value="acid_CoA_mut_N"/>
    <property type="match status" value="1"/>
</dbReference>
<dbReference type="PROSITE" id="PS00544">
    <property type="entry name" value="METMALONYL_COA_MUTASE"/>
    <property type="match status" value="1"/>
</dbReference>
<dbReference type="PANTHER" id="PTHR48101">
    <property type="entry name" value="METHYLMALONYL-COA MUTASE, MITOCHONDRIAL-RELATED"/>
    <property type="match status" value="1"/>
</dbReference>
<keyword evidence="11" id="KW-1185">Reference proteome</keyword>
<keyword evidence="6" id="KW-0413">Isomerase</keyword>
<dbReference type="SUPFAM" id="SSF52242">
    <property type="entry name" value="Cobalamin (vitamin B12)-binding domain"/>
    <property type="match status" value="1"/>
</dbReference>
<dbReference type="Pfam" id="PF01642">
    <property type="entry name" value="MM_CoA_mutase"/>
    <property type="match status" value="1"/>
</dbReference>
<comment type="caution">
    <text evidence="10">The sequence shown here is derived from an EMBL/GenBank/DDBJ whole genome shotgun (WGS) entry which is preliminary data.</text>
</comment>
<comment type="cofactor">
    <cofactor evidence="1">
        <name>adenosylcob(III)alamin</name>
        <dbReference type="ChEBI" id="CHEBI:18408"/>
    </cofactor>
</comment>
<reference evidence="10 11" key="1">
    <citation type="submission" date="2016-11" db="EMBL/GenBank/DDBJ databases">
        <title>Trade-off between light-utilization and light-protection in marine flavobacteria.</title>
        <authorList>
            <person name="Kumagai Y."/>
        </authorList>
    </citation>
    <scope>NUCLEOTIDE SEQUENCE [LARGE SCALE GENOMIC DNA]</scope>
    <source>
        <strain evidence="10 11">ATCC 700397</strain>
    </source>
</reference>
<dbReference type="GO" id="GO:0005737">
    <property type="term" value="C:cytoplasm"/>
    <property type="evidence" value="ECO:0007669"/>
    <property type="project" value="TreeGrafter"/>
</dbReference>
<dbReference type="AlphaFoldDB" id="A0A2S7KYW9"/>
<keyword evidence="5" id="KW-0479">Metal-binding</keyword>
<dbReference type="InterPro" id="IPR006159">
    <property type="entry name" value="Acid_CoA_mut_C"/>
</dbReference>
<evidence type="ECO:0000313" key="10">
    <source>
        <dbReference type="EMBL" id="PQB07796.1"/>
    </source>
</evidence>
<dbReference type="Gene3D" id="3.40.50.280">
    <property type="entry name" value="Cobalamin-binding domain"/>
    <property type="match status" value="1"/>
</dbReference>
<organism evidence="10 11">
    <name type="scientific">Polaribacter filamentus</name>
    <dbReference type="NCBI Taxonomy" id="53483"/>
    <lineage>
        <taxon>Bacteria</taxon>
        <taxon>Pseudomonadati</taxon>
        <taxon>Bacteroidota</taxon>
        <taxon>Flavobacteriia</taxon>
        <taxon>Flavobacteriales</taxon>
        <taxon>Flavobacteriaceae</taxon>
    </lineage>
</organism>
<evidence type="ECO:0000256" key="2">
    <source>
        <dbReference type="ARBA" id="ARBA00008465"/>
    </source>
</evidence>
<evidence type="ECO:0000256" key="4">
    <source>
        <dbReference type="ARBA" id="ARBA00022628"/>
    </source>
</evidence>
<dbReference type="InterPro" id="IPR058549">
    <property type="entry name" value="MeMalonylCoA_mutase_a/b_site"/>
</dbReference>
<evidence type="ECO:0000256" key="7">
    <source>
        <dbReference type="ARBA" id="ARBA00023285"/>
    </source>
</evidence>
<dbReference type="PROSITE" id="PS51332">
    <property type="entry name" value="B12_BINDING"/>
    <property type="match status" value="1"/>
</dbReference>
<dbReference type="GO" id="GO:0004494">
    <property type="term" value="F:methylmalonyl-CoA mutase activity"/>
    <property type="evidence" value="ECO:0007669"/>
    <property type="project" value="UniProtKB-EC"/>
</dbReference>
<dbReference type="EC" id="5.4.99.2" evidence="3"/>
<dbReference type="InterPro" id="IPR006099">
    <property type="entry name" value="MeMalonylCoA_mutase_a/b_cat"/>
</dbReference>
<dbReference type="GO" id="GO:0046872">
    <property type="term" value="F:metal ion binding"/>
    <property type="evidence" value="ECO:0007669"/>
    <property type="project" value="UniProtKB-KW"/>
</dbReference>